<protein>
    <submittedName>
        <fullName evidence="2">Uncharacterized protein</fullName>
    </submittedName>
</protein>
<reference evidence="2 3" key="1">
    <citation type="submission" date="2021-06" db="EMBL/GenBank/DDBJ databases">
        <title>Caerostris extrusa draft genome.</title>
        <authorList>
            <person name="Kono N."/>
            <person name="Arakawa K."/>
        </authorList>
    </citation>
    <scope>NUCLEOTIDE SEQUENCE [LARGE SCALE GENOMIC DNA]</scope>
</reference>
<proteinExistence type="predicted"/>
<dbReference type="AlphaFoldDB" id="A0AAV4S8N1"/>
<evidence type="ECO:0000313" key="3">
    <source>
        <dbReference type="Proteomes" id="UP001054945"/>
    </source>
</evidence>
<feature type="region of interest" description="Disordered" evidence="1">
    <location>
        <begin position="32"/>
        <end position="56"/>
    </location>
</feature>
<evidence type="ECO:0000313" key="2">
    <source>
        <dbReference type="EMBL" id="GIY29087.1"/>
    </source>
</evidence>
<comment type="caution">
    <text evidence="2">The sequence shown here is derived from an EMBL/GenBank/DDBJ whole genome shotgun (WGS) entry which is preliminary data.</text>
</comment>
<gene>
    <name evidence="2" type="ORF">CEXT_674481</name>
</gene>
<dbReference type="Proteomes" id="UP001054945">
    <property type="component" value="Unassembled WGS sequence"/>
</dbReference>
<keyword evidence="3" id="KW-1185">Reference proteome</keyword>
<dbReference type="EMBL" id="BPLR01009023">
    <property type="protein sequence ID" value="GIY29087.1"/>
    <property type="molecule type" value="Genomic_DNA"/>
</dbReference>
<sequence length="117" mass="13125">MRRREVGILLTVHEDENNNGLGTSAREVLRRDPAHGTHRPFVNDRTKGTDTKNLGGGPLDRTVSSLGCHQRKVIFSYVVDRDWICLHSRFAKVVSRILDACEDLKIDSEVLDLASSL</sequence>
<organism evidence="2 3">
    <name type="scientific">Caerostris extrusa</name>
    <name type="common">Bark spider</name>
    <name type="synonym">Caerostris bankana</name>
    <dbReference type="NCBI Taxonomy" id="172846"/>
    <lineage>
        <taxon>Eukaryota</taxon>
        <taxon>Metazoa</taxon>
        <taxon>Ecdysozoa</taxon>
        <taxon>Arthropoda</taxon>
        <taxon>Chelicerata</taxon>
        <taxon>Arachnida</taxon>
        <taxon>Araneae</taxon>
        <taxon>Araneomorphae</taxon>
        <taxon>Entelegynae</taxon>
        <taxon>Araneoidea</taxon>
        <taxon>Araneidae</taxon>
        <taxon>Caerostris</taxon>
    </lineage>
</organism>
<accession>A0AAV4S8N1</accession>
<evidence type="ECO:0000256" key="1">
    <source>
        <dbReference type="SAM" id="MobiDB-lite"/>
    </source>
</evidence>
<name>A0AAV4S8N1_CAEEX</name>
<feature type="compositionally biased region" description="Basic and acidic residues" evidence="1">
    <location>
        <begin position="32"/>
        <end position="50"/>
    </location>
</feature>